<feature type="region of interest" description="Disordered" evidence="1">
    <location>
        <begin position="187"/>
        <end position="206"/>
    </location>
</feature>
<proteinExistence type="predicted"/>
<evidence type="ECO:0000313" key="2">
    <source>
        <dbReference type="EMBL" id="ORY13718.1"/>
    </source>
</evidence>
<dbReference type="EMBL" id="MCFA01000039">
    <property type="protein sequence ID" value="ORY13718.1"/>
    <property type="molecule type" value="Genomic_DNA"/>
</dbReference>
<evidence type="ECO:0000256" key="1">
    <source>
        <dbReference type="SAM" id="MobiDB-lite"/>
    </source>
</evidence>
<gene>
    <name evidence="2" type="ORF">BCR34DRAFT_255893</name>
</gene>
<accession>A0A1Y1ZU12</accession>
<protein>
    <submittedName>
        <fullName evidence="2">Uncharacterized protein</fullName>
    </submittedName>
</protein>
<sequence>MPCSLASCLLGSSVPHVKPRQCRPRPALLCDRRRGLPGTAWLAGASAVGRRHKTVGKFAAGLRDIAHMATTPEHDDETLAGDGDGLCLLAVSPRSAERLRAAPPRAATSVLAPRRPLRSQTPDGQCPVTDLMPLLKCSDRSINSVNSVCSRPQRQQRQRWQTIPVPVLAALPIGAQQMPAHAPFFAPESLYCPKPSRASDEASRRE</sequence>
<comment type="caution">
    <text evidence="2">The sequence shown here is derived from an EMBL/GenBank/DDBJ whole genome shotgun (WGS) entry which is preliminary data.</text>
</comment>
<keyword evidence="3" id="KW-1185">Reference proteome</keyword>
<organism evidence="2 3">
    <name type="scientific">Clohesyomyces aquaticus</name>
    <dbReference type="NCBI Taxonomy" id="1231657"/>
    <lineage>
        <taxon>Eukaryota</taxon>
        <taxon>Fungi</taxon>
        <taxon>Dikarya</taxon>
        <taxon>Ascomycota</taxon>
        <taxon>Pezizomycotina</taxon>
        <taxon>Dothideomycetes</taxon>
        <taxon>Pleosporomycetidae</taxon>
        <taxon>Pleosporales</taxon>
        <taxon>Lindgomycetaceae</taxon>
        <taxon>Clohesyomyces</taxon>
    </lineage>
</organism>
<reference evidence="2 3" key="1">
    <citation type="submission" date="2016-07" db="EMBL/GenBank/DDBJ databases">
        <title>Pervasive Adenine N6-methylation of Active Genes in Fungi.</title>
        <authorList>
            <consortium name="DOE Joint Genome Institute"/>
            <person name="Mondo S.J."/>
            <person name="Dannebaum R.O."/>
            <person name="Kuo R.C."/>
            <person name="Labutti K."/>
            <person name="Haridas S."/>
            <person name="Kuo A."/>
            <person name="Salamov A."/>
            <person name="Ahrendt S.R."/>
            <person name="Lipzen A."/>
            <person name="Sullivan W."/>
            <person name="Andreopoulos W.B."/>
            <person name="Clum A."/>
            <person name="Lindquist E."/>
            <person name="Daum C."/>
            <person name="Ramamoorthy G.K."/>
            <person name="Gryganskyi A."/>
            <person name="Culley D."/>
            <person name="Magnuson J.K."/>
            <person name="James T.Y."/>
            <person name="O'Malley M.A."/>
            <person name="Stajich J.E."/>
            <person name="Spatafora J.W."/>
            <person name="Visel A."/>
            <person name="Grigoriev I.V."/>
        </authorList>
    </citation>
    <scope>NUCLEOTIDE SEQUENCE [LARGE SCALE GENOMIC DNA]</scope>
    <source>
        <strain evidence="2 3">CBS 115471</strain>
    </source>
</reference>
<name>A0A1Y1ZU12_9PLEO</name>
<evidence type="ECO:0000313" key="3">
    <source>
        <dbReference type="Proteomes" id="UP000193144"/>
    </source>
</evidence>
<dbReference type="AlphaFoldDB" id="A0A1Y1ZU12"/>
<dbReference type="Proteomes" id="UP000193144">
    <property type="component" value="Unassembled WGS sequence"/>
</dbReference>
<feature type="compositionally biased region" description="Basic and acidic residues" evidence="1">
    <location>
        <begin position="197"/>
        <end position="206"/>
    </location>
</feature>